<accession>A0A8J2XGT6</accession>
<name>A0A8J2XGT6_9BACI</name>
<organism evidence="2 3">
    <name type="scientific">Compostibacillus humi</name>
    <dbReference type="NCBI Taxonomy" id="1245525"/>
    <lineage>
        <taxon>Bacteria</taxon>
        <taxon>Bacillati</taxon>
        <taxon>Bacillota</taxon>
        <taxon>Bacilli</taxon>
        <taxon>Bacillales</taxon>
        <taxon>Bacillaceae</taxon>
        <taxon>Compostibacillus</taxon>
    </lineage>
</organism>
<proteinExistence type="predicted"/>
<keyword evidence="1" id="KW-0732">Signal</keyword>
<dbReference type="Gene3D" id="2.50.20.20">
    <property type="match status" value="1"/>
</dbReference>
<evidence type="ECO:0000313" key="2">
    <source>
        <dbReference type="EMBL" id="GFZ85196.1"/>
    </source>
</evidence>
<feature type="chain" id="PRO_5038886240" evidence="1">
    <location>
        <begin position="22"/>
        <end position="268"/>
    </location>
</feature>
<feature type="signal peptide" evidence="1">
    <location>
        <begin position="1"/>
        <end position="21"/>
    </location>
</feature>
<sequence length="268" mass="30598">MRKLILVLLLLVMSAGLIACAGGDEKAKEIFTKAYEAAEEMQSAEVSINMNQQITIGDSAMDISTDMEGEVIADPMALHQKGKMTMNMDETPMEMEMEMYLADNEFYMYDGMMGQWFKVDQSMMDLYTNQQELADQLEMFEDYVGDFSLEEADGHYQLQLTMDSKAVGEMFDSIIADYMPEDMLESLGEEGTKLLDSMEVTHLFYELTVDKNTYETKEYRMEIETTMDVDGEEMKISIDMNGTYDNINGIDKIEIPAEVKEQAIEQPF</sequence>
<gene>
    <name evidence="2" type="ORF">GCM10010978_26730</name>
</gene>
<dbReference type="AlphaFoldDB" id="A0A8J2XGT6"/>
<dbReference type="RefSeq" id="WP_188392920.1">
    <property type="nucleotide sequence ID" value="NZ_BMEV01000060.1"/>
</dbReference>
<reference evidence="2" key="1">
    <citation type="journal article" date="2014" name="Int. J. Syst. Evol. Microbiol.">
        <title>Complete genome sequence of Corynebacterium casei LMG S-19264T (=DSM 44701T), isolated from a smear-ripened cheese.</title>
        <authorList>
            <consortium name="US DOE Joint Genome Institute (JGI-PGF)"/>
            <person name="Walter F."/>
            <person name="Albersmeier A."/>
            <person name="Kalinowski J."/>
            <person name="Ruckert C."/>
        </authorList>
    </citation>
    <scope>NUCLEOTIDE SEQUENCE</scope>
    <source>
        <strain evidence="2">CGMCC 1.12360</strain>
    </source>
</reference>
<reference evidence="2" key="2">
    <citation type="submission" date="2020-09" db="EMBL/GenBank/DDBJ databases">
        <authorList>
            <person name="Sun Q."/>
            <person name="Zhou Y."/>
        </authorList>
    </citation>
    <scope>NUCLEOTIDE SEQUENCE</scope>
    <source>
        <strain evidence="2">CGMCC 1.12360</strain>
    </source>
</reference>
<keyword evidence="3" id="KW-1185">Reference proteome</keyword>
<dbReference type="InterPro" id="IPR046720">
    <property type="entry name" value="DUF6612"/>
</dbReference>
<dbReference type="Proteomes" id="UP000602050">
    <property type="component" value="Unassembled WGS sequence"/>
</dbReference>
<dbReference type="EMBL" id="BMEV01000060">
    <property type="protein sequence ID" value="GFZ85196.1"/>
    <property type="molecule type" value="Genomic_DNA"/>
</dbReference>
<dbReference type="PROSITE" id="PS51257">
    <property type="entry name" value="PROKAR_LIPOPROTEIN"/>
    <property type="match status" value="1"/>
</dbReference>
<dbReference type="Pfam" id="PF20316">
    <property type="entry name" value="DUF6612"/>
    <property type="match status" value="1"/>
</dbReference>
<evidence type="ECO:0000256" key="1">
    <source>
        <dbReference type="SAM" id="SignalP"/>
    </source>
</evidence>
<comment type="caution">
    <text evidence="2">The sequence shown here is derived from an EMBL/GenBank/DDBJ whole genome shotgun (WGS) entry which is preliminary data.</text>
</comment>
<protein>
    <submittedName>
        <fullName evidence="2">Uncharacterized protein</fullName>
    </submittedName>
</protein>
<evidence type="ECO:0000313" key="3">
    <source>
        <dbReference type="Proteomes" id="UP000602050"/>
    </source>
</evidence>